<comment type="caution">
    <text evidence="1">The sequence shown here is derived from an EMBL/GenBank/DDBJ whole genome shotgun (WGS) entry which is preliminary data.</text>
</comment>
<evidence type="ECO:0000313" key="2">
    <source>
        <dbReference type="Proteomes" id="UP000095488"/>
    </source>
</evidence>
<dbReference type="Proteomes" id="UP000095488">
    <property type="component" value="Unassembled WGS sequence"/>
</dbReference>
<dbReference type="EMBL" id="CYZR01000001">
    <property type="protein sequence ID" value="CUN51479.1"/>
    <property type="molecule type" value="Genomic_DNA"/>
</dbReference>
<organism evidence="1 2">
    <name type="scientific">Sarcina ventriculi</name>
    <name type="common">Clostridium ventriculi</name>
    <dbReference type="NCBI Taxonomy" id="1267"/>
    <lineage>
        <taxon>Bacteria</taxon>
        <taxon>Bacillati</taxon>
        <taxon>Bacillota</taxon>
        <taxon>Clostridia</taxon>
        <taxon>Eubacteriales</taxon>
        <taxon>Clostridiaceae</taxon>
        <taxon>Sarcina</taxon>
    </lineage>
</organism>
<reference evidence="1 2" key="1">
    <citation type="submission" date="2015-09" db="EMBL/GenBank/DDBJ databases">
        <authorList>
            <consortium name="Pathogen Informatics"/>
            <person name="Wu L."/>
            <person name="Ma J."/>
        </authorList>
    </citation>
    <scope>NUCLEOTIDE SEQUENCE [LARGE SCALE GENOMIC DNA]</scope>
    <source>
        <strain evidence="1 2">2789STDY5834858</strain>
    </source>
</reference>
<gene>
    <name evidence="1" type="ORF">ERS852473_00393</name>
</gene>
<sequence>MLNRKTLYVCSDNEEDLVYQKEKRKLSIILLKEDVFIKIIKINKGDRLEKLLEENISSTFSYYDILTHYERVKYNGESYLVIYFLKYYNYLKDIINKAKDVKIKPYEFTKKFKMKNKGINIIVREFKDEIYLVASVKQTIIYTKHFKQGEEVNYYVDKCLEELKETFNIESFKLFIQENLYNNKLYELTKNIELIKGKVR</sequence>
<proteinExistence type="predicted"/>
<dbReference type="RefSeq" id="WP_055257281.1">
    <property type="nucleotide sequence ID" value="NZ_CABIXL010000001.1"/>
</dbReference>
<protein>
    <submittedName>
        <fullName evidence="1">Uncharacterized protein</fullName>
    </submittedName>
</protein>
<accession>A0ABP2APB6</accession>
<evidence type="ECO:0000313" key="1">
    <source>
        <dbReference type="EMBL" id="CUN51479.1"/>
    </source>
</evidence>
<keyword evidence="2" id="KW-1185">Reference proteome</keyword>
<name>A0ABP2APB6_SARVE</name>